<evidence type="ECO:0000313" key="3">
    <source>
        <dbReference type="WBParaSite" id="GPUH_0000992801-mRNA-1"/>
    </source>
</evidence>
<dbReference type="Proteomes" id="UP000271098">
    <property type="component" value="Unassembled WGS sequence"/>
</dbReference>
<sequence length="128" mass="14622">MNEESIETQNARHSYGILFALHWGGREPHKFIIARFLTAADKQLFDSWKRFLSKDFAPHGRTIAIRNDLIGLQYLSAQRAKDLSKCLQANGIYAIASDNRIGIGAPPRRRWFPAEDPYLQQLLTSPQP</sequence>
<evidence type="ECO:0000313" key="1">
    <source>
        <dbReference type="EMBL" id="VDK79364.1"/>
    </source>
</evidence>
<dbReference type="EMBL" id="UYRT01034849">
    <property type="protein sequence ID" value="VDK79364.1"/>
    <property type="molecule type" value="Genomic_DNA"/>
</dbReference>
<dbReference type="WBParaSite" id="GPUH_0000992801-mRNA-1">
    <property type="protein sequence ID" value="GPUH_0000992801-mRNA-1"/>
    <property type="gene ID" value="GPUH_0000992801"/>
</dbReference>
<reference evidence="1 2" key="2">
    <citation type="submission" date="2018-11" db="EMBL/GenBank/DDBJ databases">
        <authorList>
            <consortium name="Pathogen Informatics"/>
        </authorList>
    </citation>
    <scope>NUCLEOTIDE SEQUENCE [LARGE SCALE GENOMIC DNA]</scope>
</reference>
<proteinExistence type="predicted"/>
<dbReference type="AlphaFoldDB" id="A0A183DMH6"/>
<organism evidence="3">
    <name type="scientific">Gongylonema pulchrum</name>
    <dbReference type="NCBI Taxonomy" id="637853"/>
    <lineage>
        <taxon>Eukaryota</taxon>
        <taxon>Metazoa</taxon>
        <taxon>Ecdysozoa</taxon>
        <taxon>Nematoda</taxon>
        <taxon>Chromadorea</taxon>
        <taxon>Rhabditida</taxon>
        <taxon>Spirurina</taxon>
        <taxon>Spiruromorpha</taxon>
        <taxon>Spiruroidea</taxon>
        <taxon>Gongylonematidae</taxon>
        <taxon>Gongylonema</taxon>
    </lineage>
</organism>
<protein>
    <submittedName>
        <fullName evidence="3">Inhibitor I9 domain-containing protein</fullName>
    </submittedName>
</protein>
<reference evidence="3" key="1">
    <citation type="submission" date="2016-06" db="UniProtKB">
        <authorList>
            <consortium name="WormBaseParasite"/>
        </authorList>
    </citation>
    <scope>IDENTIFICATION</scope>
</reference>
<gene>
    <name evidence="1" type="ORF">GPUH_LOCUS9920</name>
</gene>
<keyword evidence="2" id="KW-1185">Reference proteome</keyword>
<accession>A0A183DMH6</accession>
<evidence type="ECO:0000313" key="2">
    <source>
        <dbReference type="Proteomes" id="UP000271098"/>
    </source>
</evidence>
<name>A0A183DMH6_9BILA</name>